<dbReference type="HOGENOM" id="CLU_277035_0_0_5"/>
<dbReference type="GeneID" id="46491798"/>
<feature type="transmembrane region" description="Helical" evidence="2">
    <location>
        <begin position="974"/>
        <end position="993"/>
    </location>
</feature>
<proteinExistence type="predicted"/>
<feature type="region of interest" description="Disordered" evidence="1">
    <location>
        <begin position="360"/>
        <end position="380"/>
    </location>
</feature>
<dbReference type="eggNOG" id="ENOG5032BQD">
    <property type="taxonomic scope" value="Bacteria"/>
</dbReference>
<dbReference type="OrthoDB" id="3034784at2"/>
<feature type="transmembrane region" description="Helical" evidence="2">
    <location>
        <begin position="1042"/>
        <end position="1064"/>
    </location>
</feature>
<evidence type="ECO:0000256" key="2">
    <source>
        <dbReference type="SAM" id="Phobius"/>
    </source>
</evidence>
<dbReference type="KEGG" id="bja:bll4793"/>
<keyword evidence="2" id="KW-0812">Transmembrane</keyword>
<keyword evidence="2" id="KW-0472">Membrane</keyword>
<sequence>MTRLRATRAVSTDGTVTVQASGQLMDDYVYATDLTGETDLTAIQQADGSYSLLYLGATGNIMSLRRDPDSDTGWSEEVVDATLQPSQVVGGIDASGRFTVFAVGSNAAAPDVYVMTRQSGGSWSAPQPIAPDGSVPVFMQASKLAAFAIAGKLELFALLSPSPGSNGQSSLWRIGWDSAAPSWQYIADTDQTIIESCTVEDIDCLLFANTAEATPVALDLFTVAAPFTATATLLAANIVFRSLAVGSQADNNSAVFIADPGDMTDRPQIQYLDGGNPDAGFVVVDSTIKATALAVASAGANPLALFALDDSGSLQFIATPPSDTKFDFFLRLRNILTARGTEGDAELVGYVPTKGLMRMWQSPPDDPASPDGSKGGWNQEPIQYPPLTRKLVEQKTYSTTLTFYDANGVTLSNAKVALKSTEIMSASIAGQVVTLGPARALTFTTDASGRLRVTTETRSLNAVGLSARLPDLMMDGGDFAVTPNYDVQERLRNITTAQVKQLVPSEFAGDADQIRLAVTEAMANIHDGPVALVRARINARDDLRLPLPMRAQPRQPFRFTVAGGRAVFKTLTDAEADAAIAEIAALRTSPDFGLLDFFEDAIEAIGNAFETAVDAVYDYVIKPIASGFELAINSVADKLKIVWNGIVDTVESAFRFVETVFNAVKTFFVGLYNFFAWLLSDARKDIWATKRKFERIFSQGLVSLAGFAADGGKVSHSFFETMEGTVKQAFAGIEKDLGKIDADDGMDAPSGVSTFLEIIEDSASVANWLMDKVSFGSLISLGINIPSAMVQDAMALISRVQSTFATEIAKLIQASMKRLRALATSTSEFGKVLLATILGEVKDLILAVLRVLDGLVQSVLNFFAKDLVALNTAVFGASINNFVIQALYDLINPGSSEDLTVVGLGSLLCAFVATTLYRIIFEDSPFSLEQAEQGVASSKKEIGVLLILSGLVQATVWCVADVGLDVGLFDNPPAWQALAVVILGPTLIQFLAWPGGPFARLAFDTPVNKATSAAWLSGFGNIAFKFLWAIAHKFKDGPRGSFPGSCALSAGGILSLAMNAWMLFEKESAGTARVSEWVAGAAGPLSAIAKPAKHTLDPLDARIFLGVVDIVSDVSAGIAKIVHGKEIIDSEQGTTLTARRVSMGSA</sequence>
<keyword evidence="4" id="KW-1185">Reference proteome</keyword>
<feature type="transmembrane region" description="Helical" evidence="2">
    <location>
        <begin position="867"/>
        <end position="888"/>
    </location>
</feature>
<name>Q89KV7_BRADU</name>
<dbReference type="PATRIC" id="fig|224911.44.peg.4632"/>
<accession>Q89KV7</accession>
<feature type="transmembrane region" description="Helical" evidence="2">
    <location>
        <begin position="900"/>
        <end position="921"/>
    </location>
</feature>
<dbReference type="EnsemblBacteria" id="BAC50058">
    <property type="protein sequence ID" value="BAC50058"/>
    <property type="gene ID" value="BAC50058"/>
</dbReference>
<dbReference type="AlphaFoldDB" id="Q89KV7"/>
<dbReference type="Proteomes" id="UP000002526">
    <property type="component" value="Chromosome"/>
</dbReference>
<dbReference type="InParanoid" id="Q89KV7"/>
<dbReference type="SUPFAM" id="SSF89372">
    <property type="entry name" value="Fucose-specific lectin"/>
    <property type="match status" value="2"/>
</dbReference>
<organism evidence="3 4">
    <name type="scientific">Bradyrhizobium diazoefficiens (strain JCM 10833 / BCRC 13528 / IAM 13628 / NBRC 14792 / USDA 110)</name>
    <dbReference type="NCBI Taxonomy" id="224911"/>
    <lineage>
        <taxon>Bacteria</taxon>
        <taxon>Pseudomonadati</taxon>
        <taxon>Pseudomonadota</taxon>
        <taxon>Alphaproteobacteria</taxon>
        <taxon>Hyphomicrobiales</taxon>
        <taxon>Nitrobacteraceae</taxon>
        <taxon>Bradyrhizobium</taxon>
    </lineage>
</organism>
<evidence type="ECO:0000313" key="4">
    <source>
        <dbReference type="Proteomes" id="UP000002526"/>
    </source>
</evidence>
<feature type="transmembrane region" description="Helical" evidence="2">
    <location>
        <begin position="660"/>
        <end position="680"/>
    </location>
</feature>
<dbReference type="STRING" id="224911.AAV28_21260"/>
<evidence type="ECO:0000313" key="3">
    <source>
        <dbReference type="EMBL" id="BAC50058.1"/>
    </source>
</evidence>
<dbReference type="EMBL" id="BA000040">
    <property type="protein sequence ID" value="BAC50058.1"/>
    <property type="molecule type" value="Genomic_DNA"/>
</dbReference>
<feature type="transmembrane region" description="Helical" evidence="2">
    <location>
        <begin position="942"/>
        <end position="962"/>
    </location>
</feature>
<protein>
    <submittedName>
        <fullName evidence="3">Bll4793 protein</fullName>
    </submittedName>
</protein>
<evidence type="ECO:0000256" key="1">
    <source>
        <dbReference type="SAM" id="MobiDB-lite"/>
    </source>
</evidence>
<keyword evidence="2" id="KW-1133">Transmembrane helix</keyword>
<gene>
    <name evidence="3" type="ordered locus">bll4793</name>
</gene>
<feature type="transmembrane region" description="Helical" evidence="2">
    <location>
        <begin position="1013"/>
        <end position="1030"/>
    </location>
</feature>
<reference evidence="4" key="1">
    <citation type="journal article" date="2002" name="DNA Res.">
        <title>Complete genomic sequence of nitrogen-fixing symbiotic bacterium Bradyrhizobium japonicum USDA110.</title>
        <authorList>
            <person name="Kaneko T."/>
            <person name="Nakamura Y."/>
            <person name="Sato S."/>
            <person name="Minamisawa K."/>
            <person name="Uchiumi T."/>
            <person name="Sasamoto S."/>
            <person name="Watanabe A."/>
            <person name="Idesawa K."/>
            <person name="Iriguchi M."/>
            <person name="Kawashima K."/>
            <person name="Kohara M."/>
            <person name="Matsumoto M."/>
            <person name="Shimpo S."/>
            <person name="Tsuruoka H."/>
            <person name="Wada T."/>
            <person name="Yamada M."/>
            <person name="Tabata S."/>
        </authorList>
    </citation>
    <scope>NUCLEOTIDE SEQUENCE [LARGE SCALE GENOMIC DNA]</scope>
    <source>
        <strain evidence="4">JCM 10833 / BCRC 13528 / IAM 13628 / NBRC 14792 / USDA 110</strain>
    </source>
</reference>
<dbReference type="RefSeq" id="WP_011087561.1">
    <property type="nucleotide sequence ID" value="NC_004463.1"/>
</dbReference>